<feature type="compositionally biased region" description="Basic and acidic residues" evidence="1">
    <location>
        <begin position="47"/>
        <end position="58"/>
    </location>
</feature>
<keyword evidence="3" id="KW-1185">Reference proteome</keyword>
<gene>
    <name evidence="2" type="ORF">V5O48_012711</name>
</gene>
<feature type="compositionally biased region" description="Low complexity" evidence="1">
    <location>
        <begin position="18"/>
        <end position="29"/>
    </location>
</feature>
<dbReference type="EMBL" id="JBAHYK010001157">
    <property type="protein sequence ID" value="KAL0569255.1"/>
    <property type="molecule type" value="Genomic_DNA"/>
</dbReference>
<accession>A0ABR3F242</accession>
<feature type="region of interest" description="Disordered" evidence="1">
    <location>
        <begin position="422"/>
        <end position="460"/>
    </location>
</feature>
<sequence length="460" mass="50806">MTDNDFVPQQPGRNLRPSAIAIDWSDSSDLCSEDENPLFRKPRKKSGIVDKKDTKETQDTSTSLRMKEKESTRPSPRIQGKTGNNNGSSRPYGTRSKREVKKSMPENSSDGDDDEASVIEVEPPPPHSTRKGKKGEAEEKPSVAAVNTPSASGRLAVRSGDLRYTDGQLVQPNKGKKKQNGPGNARVPDGFDFVCQDGGKAIRAIFQSVVSKHPLYVGSRPQLPHMLPILNVKMKDCNHLGYERTLEEKLSAQASMWRSHPRRFLYLPGCTVLMDEQRVVAFAPKTHKDAKNNFSLKSPFDSIYGEVVELFFDNGLLEMGGVFYGGKYQGHRISDLHPHGFAHTNTVPWTLSGQVLNSQQTDFGQRLRLQDAARLIATRKITFEFIALQCVGFDMDLYHSLTGQHSLIAGNSSTTQTAEANTVQSTKKRRLSASGFGVSNSTQEKGGSESPKRKRATARG</sequence>
<protein>
    <submittedName>
        <fullName evidence="2">Uncharacterized protein</fullName>
    </submittedName>
</protein>
<proteinExistence type="predicted"/>
<name>A0ABR3F242_9AGAR</name>
<comment type="caution">
    <text evidence="2">The sequence shown here is derived from an EMBL/GenBank/DDBJ whole genome shotgun (WGS) entry which is preliminary data.</text>
</comment>
<reference evidence="2 3" key="1">
    <citation type="submission" date="2024-02" db="EMBL/GenBank/DDBJ databases">
        <title>A draft genome for the cacao thread blight pathogen Marasmius crinis-equi.</title>
        <authorList>
            <person name="Cohen S.P."/>
            <person name="Baruah I.K."/>
            <person name="Amoako-Attah I."/>
            <person name="Bukari Y."/>
            <person name="Meinhardt L.W."/>
            <person name="Bailey B.A."/>
        </authorList>
    </citation>
    <scope>NUCLEOTIDE SEQUENCE [LARGE SCALE GENOMIC DNA]</scope>
    <source>
        <strain evidence="2 3">GH-76</strain>
    </source>
</reference>
<evidence type="ECO:0000256" key="1">
    <source>
        <dbReference type="SAM" id="MobiDB-lite"/>
    </source>
</evidence>
<evidence type="ECO:0000313" key="3">
    <source>
        <dbReference type="Proteomes" id="UP001465976"/>
    </source>
</evidence>
<organism evidence="2 3">
    <name type="scientific">Marasmius crinis-equi</name>
    <dbReference type="NCBI Taxonomy" id="585013"/>
    <lineage>
        <taxon>Eukaryota</taxon>
        <taxon>Fungi</taxon>
        <taxon>Dikarya</taxon>
        <taxon>Basidiomycota</taxon>
        <taxon>Agaricomycotina</taxon>
        <taxon>Agaricomycetes</taxon>
        <taxon>Agaricomycetidae</taxon>
        <taxon>Agaricales</taxon>
        <taxon>Marasmiineae</taxon>
        <taxon>Marasmiaceae</taxon>
        <taxon>Marasmius</taxon>
    </lineage>
</organism>
<dbReference type="Proteomes" id="UP001465976">
    <property type="component" value="Unassembled WGS sequence"/>
</dbReference>
<feature type="region of interest" description="Disordered" evidence="1">
    <location>
        <begin position="1"/>
        <end position="186"/>
    </location>
</feature>
<evidence type="ECO:0000313" key="2">
    <source>
        <dbReference type="EMBL" id="KAL0569255.1"/>
    </source>
</evidence>
<feature type="compositionally biased region" description="Polar residues" evidence="1">
    <location>
        <begin position="81"/>
        <end position="91"/>
    </location>
</feature>